<feature type="domain" description="Nuclear factor related to kappa-B-binding protein second winged helix" evidence="3">
    <location>
        <begin position="414"/>
        <end position="512"/>
    </location>
</feature>
<dbReference type="WBParaSite" id="SSLN_0001038501-mRNA-1">
    <property type="protein sequence ID" value="SSLN_0001038501-mRNA-1"/>
    <property type="gene ID" value="SSLN_0001038501"/>
</dbReference>
<protein>
    <submittedName>
        <fullName evidence="4">NFRKB_winged domain-containing protein</fullName>
    </submittedName>
</protein>
<feature type="domain" description="Nuclear factor related to kappa-B-binding protein winged helix-like" evidence="2">
    <location>
        <begin position="171"/>
        <end position="278"/>
    </location>
</feature>
<dbReference type="Pfam" id="PF25793">
    <property type="entry name" value="WHD_2nd_NFRKB"/>
    <property type="match status" value="1"/>
</dbReference>
<dbReference type="InterPro" id="IPR057748">
    <property type="entry name" value="NFRKB_WH_2"/>
</dbReference>
<sequence length="669" mass="74765">LRNLPISEREASCVARLTDLRDAEDSVMSRATDRLMKAVHKKDESFLRSMELYPAKPKNPEQPDSVLQLGDLLDDHKRRLQELGTAPRPPHLYTKDVRLAAIINAVEAEQKQSDKRRKKEPTTAATGGVGTDTDRLQNLLFQRKPTRKRQHQQAAVSQRGKHASSRYIRGFFNLIRLLLLEMASPEEEGLNTEQICELVNAWQSTPRAQRTNSPWINRCPDWSLVAAHALRLLSTSGRGSPLARLVSSTHTDQQIRLPPRGFVAYNEKYDTWYWLGGGSGNGGISQPADVDLETTLLARLFAIWAKADNGVGGLKDVWMETGHSFEEYSLPPSPQPSAKRSRAPTRALPNGGDRRHHAVVGIGEDSENEFSYGEDEQEEEEVDDLRIISSSLARARLNGNVDCRRRSNVAPSKTRQEIQRFSQPWSPFVYNQHGYASVVGPVRTASVNFAGRGSGRAREHPLLRSDRPAWVSISEIVRDAVARLPNGEGTRPEIAMLVQDSAFLAPNFNPRQDCCLASGDFFELATTTTLRGHPIKLRVTGARLDTRRFFFSSRVIKAWNALPADIIMSPSVDTFKRKFDQYSHKQHQMSPILFNYAIEWILGKVLLEDDGIEFAPGCRLTDLDYTDDIVLPSSSFGDLHSVVSHVNMVAKSVDLSPNAGKTSVVKPHS</sequence>
<dbReference type="InterPro" id="IPR038106">
    <property type="entry name" value="NFRKB_winged_sf"/>
</dbReference>
<accession>A0A183T0L4</accession>
<dbReference type="GO" id="GO:0031011">
    <property type="term" value="C:Ino80 complex"/>
    <property type="evidence" value="ECO:0007669"/>
    <property type="project" value="InterPro"/>
</dbReference>
<organism evidence="4">
    <name type="scientific">Schistocephalus solidus</name>
    <name type="common">Tapeworm</name>
    <dbReference type="NCBI Taxonomy" id="70667"/>
    <lineage>
        <taxon>Eukaryota</taxon>
        <taxon>Metazoa</taxon>
        <taxon>Spiralia</taxon>
        <taxon>Lophotrochozoa</taxon>
        <taxon>Platyhelminthes</taxon>
        <taxon>Cestoda</taxon>
        <taxon>Eucestoda</taxon>
        <taxon>Diphyllobothriidea</taxon>
        <taxon>Diphyllobothriidae</taxon>
        <taxon>Schistocephalus</taxon>
    </lineage>
</organism>
<proteinExistence type="predicted"/>
<evidence type="ECO:0000259" key="3">
    <source>
        <dbReference type="Pfam" id="PF25793"/>
    </source>
</evidence>
<dbReference type="InterPro" id="IPR025220">
    <property type="entry name" value="NFRKB_WH_1"/>
</dbReference>
<feature type="region of interest" description="Disordered" evidence="1">
    <location>
        <begin position="108"/>
        <end position="135"/>
    </location>
</feature>
<evidence type="ECO:0000256" key="1">
    <source>
        <dbReference type="SAM" id="MobiDB-lite"/>
    </source>
</evidence>
<feature type="region of interest" description="Disordered" evidence="1">
    <location>
        <begin position="327"/>
        <end position="356"/>
    </location>
</feature>
<evidence type="ECO:0000313" key="4">
    <source>
        <dbReference type="WBParaSite" id="SSLN_0001038501-mRNA-1"/>
    </source>
</evidence>
<name>A0A183T0L4_SCHSO</name>
<reference evidence="4" key="1">
    <citation type="submission" date="2016-06" db="UniProtKB">
        <authorList>
            <consortium name="WormBaseParasite"/>
        </authorList>
    </citation>
    <scope>IDENTIFICATION</scope>
</reference>
<dbReference type="Gene3D" id="1.10.10.2430">
    <property type="entry name" value="NFRKB winged helix-like domain"/>
    <property type="match status" value="1"/>
</dbReference>
<dbReference type="PANTHER" id="PTHR13052:SF3">
    <property type="entry name" value="NUCLEAR FACTOR RELATED TO KAPPA-B-BINDING PROTEIN"/>
    <property type="match status" value="1"/>
</dbReference>
<dbReference type="GO" id="GO:0002020">
    <property type="term" value="F:protease binding"/>
    <property type="evidence" value="ECO:0007669"/>
    <property type="project" value="TreeGrafter"/>
</dbReference>
<dbReference type="Pfam" id="PF14465">
    <property type="entry name" value="WHD_1st_NFRKB"/>
    <property type="match status" value="1"/>
</dbReference>
<dbReference type="AlphaFoldDB" id="A0A183T0L4"/>
<dbReference type="InterPro" id="IPR024867">
    <property type="entry name" value="NFRKB"/>
</dbReference>
<evidence type="ECO:0000259" key="2">
    <source>
        <dbReference type="Pfam" id="PF14465"/>
    </source>
</evidence>
<dbReference type="PANTHER" id="PTHR13052">
    <property type="entry name" value="NFRKB-RELATED"/>
    <property type="match status" value="1"/>
</dbReference>